<feature type="domain" description="MacB-like periplasmic core" evidence="8">
    <location>
        <begin position="20"/>
        <end position="262"/>
    </location>
</feature>
<evidence type="ECO:0000256" key="1">
    <source>
        <dbReference type="ARBA" id="ARBA00004651"/>
    </source>
</evidence>
<keyword evidence="5 6" id="KW-0472">Membrane</keyword>
<dbReference type="Pfam" id="PF02687">
    <property type="entry name" value="FtsX"/>
    <property type="match status" value="2"/>
</dbReference>
<comment type="caution">
    <text evidence="9">The sequence shown here is derived from an EMBL/GenBank/DDBJ whole genome shotgun (WGS) entry which is preliminary data.</text>
</comment>
<reference evidence="9" key="1">
    <citation type="journal article" date="2014" name="Int. J. Syst. Evol. Microbiol.">
        <title>Complete genome sequence of Corynebacterium casei LMG S-19264T (=DSM 44701T), isolated from a smear-ripened cheese.</title>
        <authorList>
            <consortium name="US DOE Joint Genome Institute (JGI-PGF)"/>
            <person name="Walter F."/>
            <person name="Albersmeier A."/>
            <person name="Kalinowski J."/>
            <person name="Ruckert C."/>
        </authorList>
    </citation>
    <scope>NUCLEOTIDE SEQUENCE</scope>
    <source>
        <strain evidence="9">CGMCC 1.15448</strain>
    </source>
</reference>
<feature type="transmembrane region" description="Helical" evidence="6">
    <location>
        <begin position="393"/>
        <end position="416"/>
    </location>
</feature>
<evidence type="ECO:0000256" key="5">
    <source>
        <dbReference type="ARBA" id="ARBA00023136"/>
    </source>
</evidence>
<dbReference type="GO" id="GO:0022857">
    <property type="term" value="F:transmembrane transporter activity"/>
    <property type="evidence" value="ECO:0007669"/>
    <property type="project" value="TreeGrafter"/>
</dbReference>
<dbReference type="GO" id="GO:0005886">
    <property type="term" value="C:plasma membrane"/>
    <property type="evidence" value="ECO:0007669"/>
    <property type="project" value="UniProtKB-SubCell"/>
</dbReference>
<dbReference type="EMBL" id="BMJC01000003">
    <property type="protein sequence ID" value="GGB03813.1"/>
    <property type="molecule type" value="Genomic_DNA"/>
</dbReference>
<keyword evidence="4 6" id="KW-1133">Transmembrane helix</keyword>
<evidence type="ECO:0000256" key="2">
    <source>
        <dbReference type="ARBA" id="ARBA00022475"/>
    </source>
</evidence>
<dbReference type="Proteomes" id="UP000607559">
    <property type="component" value="Unassembled WGS sequence"/>
</dbReference>
<dbReference type="PANTHER" id="PTHR30572">
    <property type="entry name" value="MEMBRANE COMPONENT OF TRANSPORTER-RELATED"/>
    <property type="match status" value="1"/>
</dbReference>
<name>A0A8J2UDV4_9BACT</name>
<evidence type="ECO:0000259" key="7">
    <source>
        <dbReference type="Pfam" id="PF02687"/>
    </source>
</evidence>
<sequence>MFINYIKVAWRHMTRHKIFTIINVLGLALGVCACLIIYLMVQYESSFDRFHPDKERIYRLVMEKGSFAGTKILTGIPAPGPAAIRQEIPGLEAAAGFFTYWATVDIPGDTGKQHPFNTWLASSNHVGSVFADANLFSIFHFDWLAGNPSTALAKPSQVVLAESRARLYFGNLPLYKVIGRELIYRDSVPVRVSGIVRDWDKNSDFAFSDIISLSTINSNAFFQRDPRSLLSTTDWKANREIDCFIKTTRNASTELVQRQVAELLNRHVPDDPGKKASLLLQPLTDIHFTEENNHDSFRKASRSTLAVLMAFALFILLIAIFNFINLSTAQSLQRAKEIGIRKIMGSSRRKLVFQFLAETFLLAVPSVVLAILFVRPVLTLFHDLIPPGLEFHFLDPFTLAFLLLITLVTTVFAGFYPARVISSYLPVASLKGNEAPKGSERWLLRKGLIVFQFTLSLVFIIGAIVIGSQMNFIRNKDLGLSTDAVINMGTPANDSLHNAKVLARRFRQLTGVSMVAREALPPVGTPSFFLPLQYKDKEDKPVPILARAGDENLIPLYRMRLLAGRNLRPGDSLTELVINETYARELGFPRPEDAVGKLLLNPKTDASGMVTDVKALPIVGVVADVNEYSLREAIKPMVIGYVPRAVNKLAVRLDTRGKDMGDLKRMLAQMEKAWKEVYPAAPFSYTFLDEAIARMYINESRTALIVDSAMIITIFISCLGLFGLALFTVEKKTNEIGIRKVLGAGITDIVVLLSRDFLVLVVLALMIASPIAWYFANNWLQSFVYRISIQWWVFAFAGVGAVSLALITIGFQTLRAALANPVRALRSE</sequence>
<evidence type="ECO:0000313" key="9">
    <source>
        <dbReference type="EMBL" id="GGB03813.1"/>
    </source>
</evidence>
<feature type="domain" description="ABC3 transporter permease C-terminal" evidence="7">
    <location>
        <begin position="709"/>
        <end position="818"/>
    </location>
</feature>
<keyword evidence="10" id="KW-1185">Reference proteome</keyword>
<accession>A0A8J2UDV4</accession>
<protein>
    <submittedName>
        <fullName evidence="9">ABC transporter permease</fullName>
    </submittedName>
</protein>
<dbReference type="PANTHER" id="PTHR30572:SF18">
    <property type="entry name" value="ABC-TYPE MACROLIDE FAMILY EXPORT SYSTEM PERMEASE COMPONENT 2"/>
    <property type="match status" value="1"/>
</dbReference>
<dbReference type="InterPro" id="IPR025857">
    <property type="entry name" value="MacB_PCD"/>
</dbReference>
<feature type="transmembrane region" description="Helical" evidence="6">
    <location>
        <begin position="305"/>
        <end position="324"/>
    </location>
</feature>
<feature type="transmembrane region" description="Helical" evidence="6">
    <location>
        <begin position="757"/>
        <end position="776"/>
    </location>
</feature>
<reference evidence="9" key="2">
    <citation type="submission" date="2020-09" db="EMBL/GenBank/DDBJ databases">
        <authorList>
            <person name="Sun Q."/>
            <person name="Zhou Y."/>
        </authorList>
    </citation>
    <scope>NUCLEOTIDE SEQUENCE</scope>
    <source>
        <strain evidence="9">CGMCC 1.15448</strain>
    </source>
</reference>
<feature type="transmembrane region" description="Helical" evidence="6">
    <location>
        <begin position="447"/>
        <end position="466"/>
    </location>
</feature>
<feature type="domain" description="ABC3 transporter permease C-terminal" evidence="7">
    <location>
        <begin position="310"/>
        <end position="423"/>
    </location>
</feature>
<evidence type="ECO:0000256" key="6">
    <source>
        <dbReference type="SAM" id="Phobius"/>
    </source>
</evidence>
<dbReference type="Pfam" id="PF12704">
    <property type="entry name" value="MacB_PCD"/>
    <property type="match status" value="1"/>
</dbReference>
<organism evidence="9 10">
    <name type="scientific">Puia dinghuensis</name>
    <dbReference type="NCBI Taxonomy" id="1792502"/>
    <lineage>
        <taxon>Bacteria</taxon>
        <taxon>Pseudomonadati</taxon>
        <taxon>Bacteroidota</taxon>
        <taxon>Chitinophagia</taxon>
        <taxon>Chitinophagales</taxon>
        <taxon>Chitinophagaceae</taxon>
        <taxon>Puia</taxon>
    </lineage>
</organism>
<gene>
    <name evidence="9" type="ORF">GCM10011511_28930</name>
</gene>
<dbReference type="InterPro" id="IPR003838">
    <property type="entry name" value="ABC3_permease_C"/>
</dbReference>
<feature type="transmembrane region" description="Helical" evidence="6">
    <location>
        <begin position="21"/>
        <end position="41"/>
    </location>
</feature>
<feature type="transmembrane region" description="Helical" evidence="6">
    <location>
        <begin position="788"/>
        <end position="811"/>
    </location>
</feature>
<dbReference type="InterPro" id="IPR050250">
    <property type="entry name" value="Macrolide_Exporter_MacB"/>
</dbReference>
<comment type="subcellular location">
    <subcellularLocation>
        <location evidence="1">Cell membrane</location>
        <topology evidence="1">Multi-pass membrane protein</topology>
    </subcellularLocation>
</comment>
<evidence type="ECO:0000313" key="10">
    <source>
        <dbReference type="Proteomes" id="UP000607559"/>
    </source>
</evidence>
<evidence type="ECO:0000256" key="3">
    <source>
        <dbReference type="ARBA" id="ARBA00022692"/>
    </source>
</evidence>
<feature type="transmembrane region" description="Helical" evidence="6">
    <location>
        <begin position="709"/>
        <end position="729"/>
    </location>
</feature>
<dbReference type="PROSITE" id="PS51257">
    <property type="entry name" value="PROKAR_LIPOPROTEIN"/>
    <property type="match status" value="1"/>
</dbReference>
<keyword evidence="2" id="KW-1003">Cell membrane</keyword>
<keyword evidence="3 6" id="KW-0812">Transmembrane</keyword>
<proteinExistence type="predicted"/>
<evidence type="ECO:0000256" key="4">
    <source>
        <dbReference type="ARBA" id="ARBA00022989"/>
    </source>
</evidence>
<dbReference type="AlphaFoldDB" id="A0A8J2UDV4"/>
<feature type="transmembrane region" description="Helical" evidence="6">
    <location>
        <begin position="351"/>
        <end position="373"/>
    </location>
</feature>
<evidence type="ECO:0000259" key="8">
    <source>
        <dbReference type="Pfam" id="PF12704"/>
    </source>
</evidence>